<keyword evidence="1" id="KW-0732">Signal</keyword>
<dbReference type="EMBL" id="JARZHI010000083">
    <property type="protein sequence ID" value="MDI1436480.1"/>
    <property type="molecule type" value="Genomic_DNA"/>
</dbReference>
<proteinExistence type="predicted"/>
<accession>A0ABT6P777</accession>
<evidence type="ECO:0000313" key="2">
    <source>
        <dbReference type="EMBL" id="MDI1436480.1"/>
    </source>
</evidence>
<name>A0ABT6P777_9BACT</name>
<dbReference type="InterPro" id="IPR036034">
    <property type="entry name" value="PDZ_sf"/>
</dbReference>
<sequence length="125" mass="13173">MTFAFALATSSLLGMPPAPAQANIVIPLSSQLLGAEFDTRARPGREGAPILTLHSLSPLLRARLVGGGTYIAEAGDIITSVNDRRVLNEAGLAARLRGMSSGDEVKLGIVDVRTGRTVHVWVKLD</sequence>
<protein>
    <submittedName>
        <fullName evidence="2">PDZ domain-containing protein</fullName>
    </submittedName>
</protein>
<dbReference type="SUPFAM" id="SSF50156">
    <property type="entry name" value="PDZ domain-like"/>
    <property type="match status" value="1"/>
</dbReference>
<evidence type="ECO:0000313" key="3">
    <source>
        <dbReference type="Proteomes" id="UP001160301"/>
    </source>
</evidence>
<reference evidence="2 3" key="1">
    <citation type="submission" date="2023-04" db="EMBL/GenBank/DDBJ databases">
        <title>The genome sequence of Polyangium sorediatum DSM14670.</title>
        <authorList>
            <person name="Zhang X."/>
        </authorList>
    </citation>
    <scope>NUCLEOTIDE SEQUENCE [LARGE SCALE GENOMIC DNA]</scope>
    <source>
        <strain evidence="2 3">DSM 14670</strain>
    </source>
</reference>
<gene>
    <name evidence="2" type="ORF">QHF89_43645</name>
</gene>
<organism evidence="2 3">
    <name type="scientific">Polyangium sorediatum</name>
    <dbReference type="NCBI Taxonomy" id="889274"/>
    <lineage>
        <taxon>Bacteria</taxon>
        <taxon>Pseudomonadati</taxon>
        <taxon>Myxococcota</taxon>
        <taxon>Polyangia</taxon>
        <taxon>Polyangiales</taxon>
        <taxon>Polyangiaceae</taxon>
        <taxon>Polyangium</taxon>
    </lineage>
</organism>
<keyword evidence="3" id="KW-1185">Reference proteome</keyword>
<evidence type="ECO:0000256" key="1">
    <source>
        <dbReference type="SAM" id="SignalP"/>
    </source>
</evidence>
<dbReference type="Gene3D" id="2.30.42.10">
    <property type="match status" value="1"/>
</dbReference>
<feature type="signal peptide" evidence="1">
    <location>
        <begin position="1"/>
        <end position="22"/>
    </location>
</feature>
<comment type="caution">
    <text evidence="2">The sequence shown here is derived from an EMBL/GenBank/DDBJ whole genome shotgun (WGS) entry which is preliminary data.</text>
</comment>
<dbReference type="RefSeq" id="WP_136968066.1">
    <property type="nucleotide sequence ID" value="NZ_JARZHI010000083.1"/>
</dbReference>
<dbReference type="Proteomes" id="UP001160301">
    <property type="component" value="Unassembled WGS sequence"/>
</dbReference>
<feature type="chain" id="PRO_5045210689" evidence="1">
    <location>
        <begin position="23"/>
        <end position="125"/>
    </location>
</feature>